<keyword evidence="1" id="KW-1133">Transmembrane helix</keyword>
<accession>A0A066YWI3</accession>
<evidence type="ECO:0000256" key="1">
    <source>
        <dbReference type="SAM" id="Phobius"/>
    </source>
</evidence>
<dbReference type="PATRIC" id="fig|1348663.4.peg.5789"/>
<protein>
    <recommendedName>
        <fullName evidence="4">DUF1275 family protein</fullName>
    </recommendedName>
</protein>
<dbReference type="eggNOG" id="COG3619">
    <property type="taxonomic scope" value="Bacteria"/>
</dbReference>
<name>A0A066YWI3_9ACTN</name>
<reference evidence="2 3" key="1">
    <citation type="submission" date="2014-05" db="EMBL/GenBank/DDBJ databases">
        <title>Draft Genome Sequence of Kitasatospora cheerisanensis KCTC 2395.</title>
        <authorList>
            <person name="Nam D.H."/>
        </authorList>
    </citation>
    <scope>NUCLEOTIDE SEQUENCE [LARGE SCALE GENOMIC DNA]</scope>
    <source>
        <strain evidence="2 3">KCTC 2395</strain>
    </source>
</reference>
<gene>
    <name evidence="2" type="ORF">KCH_59840</name>
</gene>
<evidence type="ECO:0000313" key="2">
    <source>
        <dbReference type="EMBL" id="KDN82275.1"/>
    </source>
</evidence>
<dbReference type="EMBL" id="JNBY01000115">
    <property type="protein sequence ID" value="KDN82275.1"/>
    <property type="molecule type" value="Genomic_DNA"/>
</dbReference>
<dbReference type="Pfam" id="PF06912">
    <property type="entry name" value="DUF1275"/>
    <property type="match status" value="1"/>
</dbReference>
<sequence>MFAWSADGPARYAVITLGALAMGIRNATVRGLGVPDLTTTVLTLTLTGLAADSRLAGGAAPRQRRRILAVATMLAGALPGAVLVLHGQLAWALLAGAALAAATALLHRE</sequence>
<dbReference type="HOGENOM" id="CLU_166210_0_0_11"/>
<organism evidence="2 3">
    <name type="scientific">Kitasatospora cheerisanensis KCTC 2395</name>
    <dbReference type="NCBI Taxonomy" id="1348663"/>
    <lineage>
        <taxon>Bacteria</taxon>
        <taxon>Bacillati</taxon>
        <taxon>Actinomycetota</taxon>
        <taxon>Actinomycetes</taxon>
        <taxon>Kitasatosporales</taxon>
        <taxon>Streptomycetaceae</taxon>
        <taxon>Kitasatospora</taxon>
    </lineage>
</organism>
<dbReference type="InterPro" id="IPR010699">
    <property type="entry name" value="DUF1275"/>
</dbReference>
<keyword evidence="3" id="KW-1185">Reference proteome</keyword>
<keyword evidence="1" id="KW-0812">Transmembrane</keyword>
<evidence type="ECO:0000313" key="3">
    <source>
        <dbReference type="Proteomes" id="UP000027178"/>
    </source>
</evidence>
<comment type="caution">
    <text evidence="2">The sequence shown here is derived from an EMBL/GenBank/DDBJ whole genome shotgun (WGS) entry which is preliminary data.</text>
</comment>
<feature type="transmembrane region" description="Helical" evidence="1">
    <location>
        <begin position="67"/>
        <end position="84"/>
    </location>
</feature>
<proteinExistence type="predicted"/>
<evidence type="ECO:0008006" key="4">
    <source>
        <dbReference type="Google" id="ProtNLM"/>
    </source>
</evidence>
<dbReference type="Proteomes" id="UP000027178">
    <property type="component" value="Unassembled WGS sequence"/>
</dbReference>
<dbReference type="AlphaFoldDB" id="A0A066YWI3"/>
<keyword evidence="1" id="KW-0472">Membrane</keyword>
<feature type="transmembrane region" description="Helical" evidence="1">
    <location>
        <begin position="90"/>
        <end position="107"/>
    </location>
</feature>